<keyword evidence="7" id="KW-0496">Mitochondrion</keyword>
<geneLocation type="mitochondrion" evidence="7"/>
<evidence type="ECO:0000256" key="6">
    <source>
        <dbReference type="SAM" id="Phobius"/>
    </source>
</evidence>
<feature type="transmembrane region" description="Helical" evidence="6">
    <location>
        <begin position="162"/>
        <end position="182"/>
    </location>
</feature>
<evidence type="ECO:0000256" key="4">
    <source>
        <dbReference type="ARBA" id="ARBA00022989"/>
    </source>
</evidence>
<keyword evidence="4 6" id="KW-1133">Transmembrane helix</keyword>
<keyword evidence="3 6" id="KW-0812">Transmembrane</keyword>
<comment type="subcellular location">
    <subcellularLocation>
        <location evidence="1">Membrane</location>
        <topology evidence="1">Multi-pass membrane protein</topology>
    </subcellularLocation>
</comment>
<dbReference type="EMBL" id="AF295546">
    <property type="protein sequence ID" value="AAG13700.1"/>
    <property type="molecule type" value="Genomic_DNA"/>
</dbReference>
<dbReference type="RefSeq" id="NP_066333.1">
    <property type="nucleotide sequence ID" value="NC_002553.1"/>
</dbReference>
<feature type="transmembrane region" description="Helical" evidence="6">
    <location>
        <begin position="44"/>
        <end position="69"/>
    </location>
</feature>
<organism evidence="7">
    <name type="scientific">Malawimonas jakobiformis</name>
    <name type="common">Flagellated protozoan</name>
    <dbReference type="NCBI Taxonomy" id="136089"/>
    <lineage>
        <taxon>Eukaryota</taxon>
        <taxon>Malawimonadida</taxon>
        <taxon>Malawimonadidae</taxon>
        <taxon>Malawimonas</taxon>
    </lineage>
</organism>
<dbReference type="InterPro" id="IPR003544">
    <property type="entry name" value="Cyt_c_biogenesis_CcmB"/>
</dbReference>
<feature type="transmembrane region" description="Helical" evidence="6">
    <location>
        <begin position="20"/>
        <end position="38"/>
    </location>
</feature>
<dbReference type="GO" id="GO:0017004">
    <property type="term" value="P:cytochrome complex assembly"/>
    <property type="evidence" value="ECO:0007669"/>
    <property type="project" value="InterPro"/>
</dbReference>
<evidence type="ECO:0000256" key="1">
    <source>
        <dbReference type="ARBA" id="ARBA00004141"/>
    </source>
</evidence>
<sequence>MWFYLFKKEIQFLKNNSQEILSYVILLFLFLFISVLIIGNNVDILNYISIFFLNNHFFIISILISSNIFKRNGDYKTLRLYLNSNIKLEHYFVIKLILYWLFFFLPIITIIYINIIIMNINNNYDILLIIIIYLIYGLITIFINTVSYLVSFSIKNNLISLLFNQILNIPLIILCTNIITLSKNEFNYGIYLTGLLIILILTIFLSPFIISIVYHIKE</sequence>
<evidence type="ECO:0000256" key="5">
    <source>
        <dbReference type="ARBA" id="ARBA00023136"/>
    </source>
</evidence>
<dbReference type="GO" id="GO:0015232">
    <property type="term" value="F:heme transmembrane transporter activity"/>
    <property type="evidence" value="ECO:0007669"/>
    <property type="project" value="InterPro"/>
</dbReference>
<evidence type="ECO:0000256" key="2">
    <source>
        <dbReference type="ARBA" id="ARBA00010544"/>
    </source>
</evidence>
<feature type="transmembrane region" description="Helical" evidence="6">
    <location>
        <begin position="188"/>
        <end position="214"/>
    </location>
</feature>
<reference evidence="7" key="1">
    <citation type="submission" date="2000-08" db="EMBL/GenBank/DDBJ databases">
        <title>Comparative analysis of mitochondrial genomes of the ancient jakobid protists.</title>
        <authorList>
            <person name="Burger G."/>
            <person name="O'Kelly C.J."/>
            <person name="Gray W.M."/>
        </authorList>
    </citation>
    <scope>NUCLEOTIDE SEQUENCE</scope>
    <source>
        <strain evidence="7">ATCC 50310</strain>
    </source>
</reference>
<evidence type="ECO:0000256" key="3">
    <source>
        <dbReference type="ARBA" id="ARBA00022692"/>
    </source>
</evidence>
<dbReference type="GeneID" id="801309"/>
<comment type="similarity">
    <text evidence="2">Belongs to the CcmB/CycW/HelB family.</text>
</comment>
<keyword evidence="5 6" id="KW-0472">Membrane</keyword>
<evidence type="ECO:0000313" key="7">
    <source>
        <dbReference type="EMBL" id="AAG13700.1"/>
    </source>
</evidence>
<feature type="transmembrane region" description="Helical" evidence="6">
    <location>
        <begin position="97"/>
        <end position="120"/>
    </location>
</feature>
<proteinExistence type="inferred from homology"/>
<protein>
    <submittedName>
        <fullName evidence="7">ABC transporter channel subunit</fullName>
    </submittedName>
</protein>
<accession>Q9G873</accession>
<name>Q9G873_MALJA</name>
<dbReference type="AlphaFoldDB" id="Q9G873"/>
<dbReference type="GO" id="GO:0016020">
    <property type="term" value="C:membrane"/>
    <property type="evidence" value="ECO:0007669"/>
    <property type="project" value="UniProtKB-SubCell"/>
</dbReference>
<dbReference type="Pfam" id="PF03379">
    <property type="entry name" value="CcmB"/>
    <property type="match status" value="1"/>
</dbReference>
<feature type="transmembrane region" description="Helical" evidence="6">
    <location>
        <begin position="126"/>
        <end position="150"/>
    </location>
</feature>
<gene>
    <name evidence="7" type="primary">yejV</name>
</gene>